<feature type="compositionally biased region" description="Basic and acidic residues" evidence="1">
    <location>
        <begin position="155"/>
        <end position="164"/>
    </location>
</feature>
<dbReference type="PANTHER" id="PTHR23098">
    <property type="entry name" value="AGAP001331-PA-RELATED"/>
    <property type="match status" value="1"/>
</dbReference>
<feature type="compositionally biased region" description="Polar residues" evidence="1">
    <location>
        <begin position="103"/>
        <end position="123"/>
    </location>
</feature>
<reference evidence="3" key="1">
    <citation type="submission" date="2021-01" db="EMBL/GenBank/DDBJ databases">
        <authorList>
            <person name="Zahm M."/>
            <person name="Roques C."/>
            <person name="Cabau C."/>
            <person name="Klopp C."/>
            <person name="Donnadieu C."/>
            <person name="Jouanno E."/>
            <person name="Lampietro C."/>
            <person name="Louis A."/>
            <person name="Herpin A."/>
            <person name="Echchiki A."/>
            <person name="Berthelot C."/>
            <person name="Parey E."/>
            <person name="Roest-Crollius H."/>
            <person name="Braasch I."/>
            <person name="Postlethwait J."/>
            <person name="Bobe J."/>
            <person name="Montfort J."/>
            <person name="Bouchez O."/>
            <person name="Begum T."/>
            <person name="Mejri S."/>
            <person name="Adams A."/>
            <person name="Chen W.-J."/>
            <person name="Guiguen Y."/>
        </authorList>
    </citation>
    <scope>NUCLEOTIDE SEQUENCE</scope>
    <source>
        <tissue evidence="3">Blood</tissue>
    </source>
</reference>
<accession>A0A8T3CZ70</accession>
<evidence type="ECO:0000259" key="2">
    <source>
        <dbReference type="Pfam" id="PF13873"/>
    </source>
</evidence>
<proteinExistence type="predicted"/>
<protein>
    <recommendedName>
        <fullName evidence="2">Myb/SANT-like DNA-binding domain-containing protein</fullName>
    </recommendedName>
</protein>
<organism evidence="3 4">
    <name type="scientific">Albula goreensis</name>
    <dbReference type="NCBI Taxonomy" id="1534307"/>
    <lineage>
        <taxon>Eukaryota</taxon>
        <taxon>Metazoa</taxon>
        <taxon>Chordata</taxon>
        <taxon>Craniata</taxon>
        <taxon>Vertebrata</taxon>
        <taxon>Euteleostomi</taxon>
        <taxon>Actinopterygii</taxon>
        <taxon>Neopterygii</taxon>
        <taxon>Teleostei</taxon>
        <taxon>Albuliformes</taxon>
        <taxon>Albulidae</taxon>
        <taxon>Albula</taxon>
    </lineage>
</organism>
<dbReference type="Pfam" id="PF13873">
    <property type="entry name" value="Myb_DNA-bind_5"/>
    <property type="match status" value="1"/>
</dbReference>
<sequence length="256" mass="28303">MDKKKRGPNWSPEEKSILLKEYSKRRALLESRVSSDLTRLAKRRYWEEIAACVNAFNPLNRRSISDIKKKMLNISYTARRDTRVKHALRKRASAPPAVPALAQSKNMPVLSSPSACPQESASTPAPLPVSPCQRVAPVPPTQAPQLPASPLPESSRTHDEPHETGFRRGEFEQLHAAITDCGDRIVAALEPIADSFQQLTHQVGLLVQVLAKQAEVSSPCGHAHSCPTCGCAQGQPYSEEPVRQLKSEVDQFTWET</sequence>
<dbReference type="OrthoDB" id="3066195at2759"/>
<feature type="compositionally biased region" description="Pro residues" evidence="1">
    <location>
        <begin position="137"/>
        <end position="150"/>
    </location>
</feature>
<dbReference type="InterPro" id="IPR028002">
    <property type="entry name" value="Myb_DNA-bind_5"/>
</dbReference>
<feature type="domain" description="Myb/SANT-like DNA-binding" evidence="2">
    <location>
        <begin position="6"/>
        <end position="80"/>
    </location>
</feature>
<evidence type="ECO:0000256" key="1">
    <source>
        <dbReference type="SAM" id="MobiDB-lite"/>
    </source>
</evidence>
<dbReference type="PANTHER" id="PTHR23098:SF16">
    <property type="entry name" value="REGULATORY PROTEIN ZESTE"/>
    <property type="match status" value="1"/>
</dbReference>
<dbReference type="AlphaFoldDB" id="A0A8T3CZ70"/>
<gene>
    <name evidence="3" type="ORF">AGOR_G00163210</name>
</gene>
<evidence type="ECO:0000313" key="4">
    <source>
        <dbReference type="Proteomes" id="UP000829720"/>
    </source>
</evidence>
<dbReference type="EMBL" id="JAERUA010000015">
    <property type="protein sequence ID" value="KAI1889471.1"/>
    <property type="molecule type" value="Genomic_DNA"/>
</dbReference>
<comment type="caution">
    <text evidence="3">The sequence shown here is derived from an EMBL/GenBank/DDBJ whole genome shotgun (WGS) entry which is preliminary data.</text>
</comment>
<evidence type="ECO:0000313" key="3">
    <source>
        <dbReference type="EMBL" id="KAI1889471.1"/>
    </source>
</evidence>
<dbReference type="Proteomes" id="UP000829720">
    <property type="component" value="Unassembled WGS sequence"/>
</dbReference>
<feature type="region of interest" description="Disordered" evidence="1">
    <location>
        <begin position="89"/>
        <end position="164"/>
    </location>
</feature>
<dbReference type="GO" id="GO:0005634">
    <property type="term" value="C:nucleus"/>
    <property type="evidence" value="ECO:0007669"/>
    <property type="project" value="TreeGrafter"/>
</dbReference>
<keyword evidence="4" id="KW-1185">Reference proteome</keyword>
<name>A0A8T3CZ70_9TELE</name>